<dbReference type="HOGENOM" id="CLU_021603_5_2_1"/>
<evidence type="ECO:0000256" key="1">
    <source>
        <dbReference type="ARBA" id="ARBA00010872"/>
    </source>
</evidence>
<dbReference type="GO" id="GO:0005737">
    <property type="term" value="C:cytoplasm"/>
    <property type="evidence" value="ECO:0000318"/>
    <property type="project" value="GO_Central"/>
</dbReference>
<reference evidence="4" key="3">
    <citation type="submission" date="2025-08" db="UniProtKB">
        <authorList>
            <consortium name="Ensembl"/>
        </authorList>
    </citation>
    <scope>IDENTIFICATION</scope>
</reference>
<dbReference type="GeneTree" id="ENSGT00950000183045"/>
<organism evidence="4 5">
    <name type="scientific">Ciona intestinalis</name>
    <name type="common">Transparent sea squirt</name>
    <name type="synonym">Ascidia intestinalis</name>
    <dbReference type="NCBI Taxonomy" id="7719"/>
    <lineage>
        <taxon>Eukaryota</taxon>
        <taxon>Metazoa</taxon>
        <taxon>Chordata</taxon>
        <taxon>Tunicata</taxon>
        <taxon>Ascidiacea</taxon>
        <taxon>Phlebobranchia</taxon>
        <taxon>Cionidae</taxon>
        <taxon>Ciona</taxon>
    </lineage>
</organism>
<feature type="site" description="Cleavage; by autolysis" evidence="3">
    <location>
        <begin position="295"/>
        <end position="296"/>
    </location>
</feature>
<dbReference type="GO" id="GO:0004298">
    <property type="term" value="F:threonine-type endopeptidase activity"/>
    <property type="evidence" value="ECO:0000318"/>
    <property type="project" value="GO_Central"/>
</dbReference>
<accession>H2XQ06</accession>
<dbReference type="Gene3D" id="3.60.20.30">
    <property type="entry name" value="(Glycosyl)asparaginase"/>
    <property type="match status" value="1"/>
</dbReference>
<sequence>MSLVISDYVLNTLFAGSEDSEKPTPENKRYFPPKKLLQRHIGSSVGRVKQLPGYVNPLARKETKSLDNPVVHDISEICNSSPVKRTHSAIGVGMIAIHLGAGFHSRERWPLYKQLCEQTCTKVNKKLKDGITAGEAVALAVKLLEDSQLTNAGFGSNLTEDGRVECDASVMDASMLTSGSVTYGAVSCVGEIKNPVMAAYELANQQAKGSRLSLGRIPPCSLSGQGAEKWARAHGVEMCDEKNLISESAYKTWQKYQRRLLEHILRGSKTRNKQQDNREEHEVFDAASRSNHKLDTVGAVALDIHGKVASAASSGGLLMKLSGRVGQAATYGCGCWAENGSIAKPSVAVCTTGCGEQLVYAMAAKKCADNLMTDDQPYTAVQNTLLNDVLQTPFLNSDCEKQAGILALHETPLIISVEVVWGHTTSSMIIGH</sequence>
<dbReference type="CDD" id="cd04514">
    <property type="entry name" value="Taspase1_like"/>
    <property type="match status" value="1"/>
</dbReference>
<dbReference type="FunFam" id="3.60.20.30:FF:000011">
    <property type="match status" value="1"/>
</dbReference>
<dbReference type="PANTHER" id="PTHR10188:SF8">
    <property type="entry name" value="THREONINE ASPARTASE 1"/>
    <property type="match status" value="1"/>
</dbReference>
<dbReference type="EMBL" id="EAAA01001973">
    <property type="status" value="NOT_ANNOTATED_CDS"/>
    <property type="molecule type" value="Genomic_DNA"/>
</dbReference>
<dbReference type="Pfam" id="PF01112">
    <property type="entry name" value="Asparaginase_2"/>
    <property type="match status" value="1"/>
</dbReference>
<dbReference type="SUPFAM" id="SSF56235">
    <property type="entry name" value="N-terminal nucleophile aminohydrolases (Ntn hydrolases)"/>
    <property type="match status" value="1"/>
</dbReference>
<dbReference type="Proteomes" id="UP000008144">
    <property type="component" value="Chromosome 4"/>
</dbReference>
<dbReference type="InParanoid" id="H2XQ06"/>
<dbReference type="Ensembl" id="ENSCINT00000035408.1">
    <property type="protein sequence ID" value="ENSCINP00000031740.1"/>
    <property type="gene ID" value="ENSCING00000013545.2"/>
</dbReference>
<protein>
    <submittedName>
        <fullName evidence="4">Uncharacterized protein</fullName>
    </submittedName>
</protein>
<evidence type="ECO:0000313" key="5">
    <source>
        <dbReference type="Proteomes" id="UP000008144"/>
    </source>
</evidence>
<name>H2XQ06_CIOIN</name>
<dbReference type="PANTHER" id="PTHR10188">
    <property type="entry name" value="L-ASPARAGINASE"/>
    <property type="match status" value="1"/>
</dbReference>
<evidence type="ECO:0000313" key="4">
    <source>
        <dbReference type="Ensembl" id="ENSCINP00000031740.1"/>
    </source>
</evidence>
<reference evidence="5" key="1">
    <citation type="journal article" date="2002" name="Science">
        <title>The draft genome of Ciona intestinalis: insights into chordate and vertebrate origins.</title>
        <authorList>
            <person name="Dehal P."/>
            <person name="Satou Y."/>
            <person name="Campbell R.K."/>
            <person name="Chapman J."/>
            <person name="Degnan B."/>
            <person name="De Tomaso A."/>
            <person name="Davidson B."/>
            <person name="Di Gregorio A."/>
            <person name="Gelpke M."/>
            <person name="Goodstein D.M."/>
            <person name="Harafuji N."/>
            <person name="Hastings K.E."/>
            <person name="Ho I."/>
            <person name="Hotta K."/>
            <person name="Huang W."/>
            <person name="Kawashima T."/>
            <person name="Lemaire P."/>
            <person name="Martinez D."/>
            <person name="Meinertzhagen I.A."/>
            <person name="Necula S."/>
            <person name="Nonaka M."/>
            <person name="Putnam N."/>
            <person name="Rash S."/>
            <person name="Saiga H."/>
            <person name="Satake M."/>
            <person name="Terry A."/>
            <person name="Yamada L."/>
            <person name="Wang H.G."/>
            <person name="Awazu S."/>
            <person name="Azumi K."/>
            <person name="Boore J."/>
            <person name="Branno M."/>
            <person name="Chin-Bow S."/>
            <person name="DeSantis R."/>
            <person name="Doyle S."/>
            <person name="Francino P."/>
            <person name="Keys D.N."/>
            <person name="Haga S."/>
            <person name="Hayashi H."/>
            <person name="Hino K."/>
            <person name="Imai K.S."/>
            <person name="Inaba K."/>
            <person name="Kano S."/>
            <person name="Kobayashi K."/>
            <person name="Kobayashi M."/>
            <person name="Lee B.I."/>
            <person name="Makabe K.W."/>
            <person name="Manohar C."/>
            <person name="Matassi G."/>
            <person name="Medina M."/>
            <person name="Mochizuki Y."/>
            <person name="Mount S."/>
            <person name="Morishita T."/>
            <person name="Miura S."/>
            <person name="Nakayama A."/>
            <person name="Nishizaka S."/>
            <person name="Nomoto H."/>
            <person name="Ohta F."/>
            <person name="Oishi K."/>
            <person name="Rigoutsos I."/>
            <person name="Sano M."/>
            <person name="Sasaki A."/>
            <person name="Sasakura Y."/>
            <person name="Shoguchi E."/>
            <person name="Shin-i T."/>
            <person name="Spagnuolo A."/>
            <person name="Stainier D."/>
            <person name="Suzuki M.M."/>
            <person name="Tassy O."/>
            <person name="Takatori N."/>
            <person name="Tokuoka M."/>
            <person name="Yagi K."/>
            <person name="Yoshizaki F."/>
            <person name="Wada S."/>
            <person name="Zhang C."/>
            <person name="Hyatt P.D."/>
            <person name="Larimer F."/>
            <person name="Detter C."/>
            <person name="Doggett N."/>
            <person name="Glavina T."/>
            <person name="Hawkins T."/>
            <person name="Richardson P."/>
            <person name="Lucas S."/>
            <person name="Kohara Y."/>
            <person name="Levine M."/>
            <person name="Satoh N."/>
            <person name="Rokhsar D.S."/>
        </authorList>
    </citation>
    <scope>NUCLEOTIDE SEQUENCE [LARGE SCALE GENOMIC DNA]</scope>
</reference>
<dbReference type="InterPro" id="IPR029055">
    <property type="entry name" value="Ntn_hydrolases_N"/>
</dbReference>
<dbReference type="GO" id="GO:0051604">
    <property type="term" value="P:protein maturation"/>
    <property type="evidence" value="ECO:0000318"/>
    <property type="project" value="GO_Central"/>
</dbReference>
<reference evidence="4" key="4">
    <citation type="submission" date="2025-09" db="UniProtKB">
        <authorList>
            <consortium name="Ensembl"/>
        </authorList>
    </citation>
    <scope>IDENTIFICATION</scope>
</reference>
<proteinExistence type="inferred from homology"/>
<dbReference type="AlphaFoldDB" id="H2XQ06"/>
<keyword evidence="5" id="KW-1185">Reference proteome</keyword>
<reference evidence="4" key="2">
    <citation type="journal article" date="2008" name="Genome Biol.">
        <title>Improved genome assembly and evidence-based global gene model set for the chordate Ciona intestinalis: new insight into intron and operon populations.</title>
        <authorList>
            <person name="Satou Y."/>
            <person name="Mineta K."/>
            <person name="Ogasawara M."/>
            <person name="Sasakura Y."/>
            <person name="Shoguchi E."/>
            <person name="Ueno K."/>
            <person name="Yamada L."/>
            <person name="Matsumoto J."/>
            <person name="Wasserscheid J."/>
            <person name="Dewar K."/>
            <person name="Wiley G.B."/>
            <person name="Macmil S.L."/>
            <person name="Roe B.A."/>
            <person name="Zeller R.W."/>
            <person name="Hastings K.E."/>
            <person name="Lemaire P."/>
            <person name="Lindquist E."/>
            <person name="Endo T."/>
            <person name="Hotta K."/>
            <person name="Inaba K."/>
        </authorList>
    </citation>
    <scope>NUCLEOTIDE SEQUENCE [LARGE SCALE GENOMIC DNA]</scope>
    <source>
        <strain evidence="4">wild type</strain>
    </source>
</reference>
<dbReference type="InterPro" id="IPR000246">
    <property type="entry name" value="Peptidase_T2"/>
</dbReference>
<evidence type="ECO:0000256" key="3">
    <source>
        <dbReference type="PIRSR" id="PIRSR600246-3"/>
    </source>
</evidence>
<feature type="active site" description="Nucleophile" evidence="2">
    <location>
        <position position="296"/>
    </location>
</feature>
<comment type="similarity">
    <text evidence="1">Belongs to the Ntn-hydrolase family.</text>
</comment>
<evidence type="ECO:0000256" key="2">
    <source>
        <dbReference type="PIRSR" id="PIRSR600246-1"/>
    </source>
</evidence>
<dbReference type="STRING" id="7719.ENSCINP00000031740"/>
<dbReference type="InterPro" id="IPR037464">
    <property type="entry name" value="Taspase1"/>
</dbReference>
<dbReference type="FunCoup" id="H2XQ06">
    <property type="interactions" value="86"/>
</dbReference>